<proteinExistence type="predicted"/>
<dbReference type="OrthoDB" id="415948at2759"/>
<comment type="caution">
    <text evidence="2">The sequence shown here is derived from an EMBL/GenBank/DDBJ whole genome shotgun (WGS) entry which is preliminary data.</text>
</comment>
<protein>
    <submittedName>
        <fullName evidence="2">Uncharacterized protein</fullName>
    </submittedName>
</protein>
<name>A0A1Q9D948_SYMMI</name>
<evidence type="ECO:0000313" key="3">
    <source>
        <dbReference type="Proteomes" id="UP000186817"/>
    </source>
</evidence>
<dbReference type="AlphaFoldDB" id="A0A1Q9D948"/>
<organism evidence="2 3">
    <name type="scientific">Symbiodinium microadriaticum</name>
    <name type="common">Dinoflagellate</name>
    <name type="synonym">Zooxanthella microadriatica</name>
    <dbReference type="NCBI Taxonomy" id="2951"/>
    <lineage>
        <taxon>Eukaryota</taxon>
        <taxon>Sar</taxon>
        <taxon>Alveolata</taxon>
        <taxon>Dinophyceae</taxon>
        <taxon>Suessiales</taxon>
        <taxon>Symbiodiniaceae</taxon>
        <taxon>Symbiodinium</taxon>
    </lineage>
</organism>
<feature type="compositionally biased region" description="Low complexity" evidence="1">
    <location>
        <begin position="26"/>
        <end position="43"/>
    </location>
</feature>
<feature type="region of interest" description="Disordered" evidence="1">
    <location>
        <begin position="1"/>
        <end position="54"/>
    </location>
</feature>
<keyword evidence="3" id="KW-1185">Reference proteome</keyword>
<gene>
    <name evidence="2" type="ORF">AK812_SmicGene26598</name>
</gene>
<evidence type="ECO:0000313" key="2">
    <source>
        <dbReference type="EMBL" id="OLP91677.1"/>
    </source>
</evidence>
<feature type="compositionally biased region" description="Basic and acidic residues" evidence="1">
    <location>
        <begin position="1"/>
        <end position="11"/>
    </location>
</feature>
<dbReference type="Proteomes" id="UP000186817">
    <property type="component" value="Unassembled WGS sequence"/>
</dbReference>
<reference evidence="2 3" key="1">
    <citation type="submission" date="2016-02" db="EMBL/GenBank/DDBJ databases">
        <title>Genome analysis of coral dinoflagellate symbionts highlights evolutionary adaptations to a symbiotic lifestyle.</title>
        <authorList>
            <person name="Aranda M."/>
            <person name="Li Y."/>
            <person name="Liew Y.J."/>
            <person name="Baumgarten S."/>
            <person name="Simakov O."/>
            <person name="Wilson M."/>
            <person name="Piel J."/>
            <person name="Ashoor H."/>
            <person name="Bougouffa S."/>
            <person name="Bajic V.B."/>
            <person name="Ryu T."/>
            <person name="Ravasi T."/>
            <person name="Bayer T."/>
            <person name="Micklem G."/>
            <person name="Kim H."/>
            <person name="Bhak J."/>
            <person name="Lajeunesse T.C."/>
            <person name="Voolstra C.R."/>
        </authorList>
    </citation>
    <scope>NUCLEOTIDE SEQUENCE [LARGE SCALE GENOMIC DNA]</scope>
    <source>
        <strain evidence="2 3">CCMP2467</strain>
    </source>
</reference>
<dbReference type="EMBL" id="LSRX01000654">
    <property type="protein sequence ID" value="OLP91677.1"/>
    <property type="molecule type" value="Genomic_DNA"/>
</dbReference>
<accession>A0A1Q9D948</accession>
<evidence type="ECO:0000256" key="1">
    <source>
        <dbReference type="SAM" id="MobiDB-lite"/>
    </source>
</evidence>
<sequence>MTDVSAKRGEVPSHSGGESPQKRTKSGGAPSSKGQGKGKQQGQRRGEGRSSDVNEDGLVNAVARLVLRHDEQLLALTSDLCFVSYVRTEGHSVLQELHADSKKQRGLMAPTSPPRHALTLRFFRTLKDRIVKVSQSEAIQKQLQQEGVMTMHGEWPYLEWNTGSQSTVESLEDPISMSQLLSGLGDVIARLEADSTQVTMFKTSRPLGDKMTGGPVRLLFQFSCKAGVEELPQTLTARLQARKRGDAPVRSVRALSPVAIMAYRLRPTRLVEVLLPVLAALYHETEVPAGGESLPGSYLTQIKTLVETRLVRIKAELFLLAAELLPAEKLKRLHTYCMSLRGYDEWQEVRLQRRNALSQLALTYYTLAKLREPTELGWSRLTGFLYDCEGSHRETEILAHTQALLPDDVRIQFEVNAEVTRQSFFREDVTLNAAISEWELRLNELLNSEWS</sequence>